<evidence type="ECO:0000256" key="2">
    <source>
        <dbReference type="ARBA" id="ARBA00022723"/>
    </source>
</evidence>
<sequence length="341" mass="39113">PHRMSRCFGFCGSRKVNSHEQLARSRLFDKEFVLDRQRVDTTFRILLLGPGDSGKSTLFKQLVSIYGAGMTIKERLEFKRAIFLNVVEGVNCILFATDSLDPGLDTRMRPNSFEAKRFFLQADKKTLKPSKLVGEMMKVFWADPGVQNAYKHRHLFHAQESTAYFLNKISAIVSDRYIPSKQDILMVRVSSTGITEKEFKGKSSTLFKIVDVGGQRSERRKWLHCFEQVTTVIFVAALSEYDQMLFEDDTVNRMCESLKLFEEVCSSPYFDKVPIFLFLNKADLFREKLQYSGLSKTFPEYTGGSDYDAGLAFIRGLFELRCANRLTNPITIYTTCNTNRA</sequence>
<keyword evidence="7" id="KW-0807">Transducer</keyword>
<evidence type="ECO:0000256" key="9">
    <source>
        <dbReference type="PIRSR" id="PIRSR601019-1"/>
    </source>
</evidence>
<name>A0A0H5QW32_9EUKA</name>
<evidence type="ECO:0000256" key="5">
    <source>
        <dbReference type="ARBA" id="ARBA00023134"/>
    </source>
</evidence>
<keyword evidence="8" id="KW-0449">Lipoprotein</keyword>
<dbReference type="Pfam" id="PF00503">
    <property type="entry name" value="G-alpha"/>
    <property type="match status" value="1"/>
</dbReference>
<feature type="binding site" evidence="10">
    <location>
        <position position="191"/>
    </location>
    <ligand>
        <name>Mg(2+)</name>
        <dbReference type="ChEBI" id="CHEBI:18420"/>
    </ligand>
</feature>
<evidence type="ECO:0000256" key="8">
    <source>
        <dbReference type="ARBA" id="ARBA00023288"/>
    </source>
</evidence>
<keyword evidence="3 9" id="KW-0547">Nucleotide-binding</keyword>
<feature type="non-terminal residue" evidence="11">
    <location>
        <position position="341"/>
    </location>
</feature>
<dbReference type="SMART" id="SM00275">
    <property type="entry name" value="G_alpha"/>
    <property type="match status" value="1"/>
</dbReference>
<dbReference type="PRINTS" id="PR00318">
    <property type="entry name" value="GPROTEINA"/>
</dbReference>
<dbReference type="InterPro" id="IPR011025">
    <property type="entry name" value="GproteinA_insert"/>
</dbReference>
<accession>A0A0H5QW32</accession>
<organism evidence="11">
    <name type="scientific">Spongospora subterranea</name>
    <dbReference type="NCBI Taxonomy" id="70186"/>
    <lineage>
        <taxon>Eukaryota</taxon>
        <taxon>Sar</taxon>
        <taxon>Rhizaria</taxon>
        <taxon>Endomyxa</taxon>
        <taxon>Phytomyxea</taxon>
        <taxon>Plasmodiophorida</taxon>
        <taxon>Plasmodiophoridae</taxon>
        <taxon>Spongospora</taxon>
    </lineage>
</organism>
<dbReference type="Gene3D" id="3.40.50.300">
    <property type="entry name" value="P-loop containing nucleotide triphosphate hydrolases"/>
    <property type="match status" value="1"/>
</dbReference>
<keyword evidence="1" id="KW-0519">Myristate</keyword>
<keyword evidence="5 9" id="KW-0342">GTP-binding</keyword>
<dbReference type="GO" id="GO:0005737">
    <property type="term" value="C:cytoplasm"/>
    <property type="evidence" value="ECO:0007669"/>
    <property type="project" value="TreeGrafter"/>
</dbReference>
<feature type="binding site" evidence="10">
    <location>
        <position position="56"/>
    </location>
    <ligand>
        <name>Mg(2+)</name>
        <dbReference type="ChEBI" id="CHEBI:18420"/>
    </ligand>
</feature>
<dbReference type="GO" id="GO:0046872">
    <property type="term" value="F:metal ion binding"/>
    <property type="evidence" value="ECO:0007669"/>
    <property type="project" value="UniProtKB-KW"/>
</dbReference>
<dbReference type="AlphaFoldDB" id="A0A0H5QW32"/>
<keyword evidence="6" id="KW-0564">Palmitate</keyword>
<dbReference type="EMBL" id="HACM01005520">
    <property type="protein sequence ID" value="CRZ05962.1"/>
    <property type="molecule type" value="Transcribed_RNA"/>
</dbReference>
<keyword evidence="4 10" id="KW-0460">Magnesium</keyword>
<dbReference type="GO" id="GO:0005525">
    <property type="term" value="F:GTP binding"/>
    <property type="evidence" value="ECO:0007669"/>
    <property type="project" value="UniProtKB-KW"/>
</dbReference>
<dbReference type="InterPro" id="IPR001019">
    <property type="entry name" value="Gprotein_alpha_su"/>
</dbReference>
<evidence type="ECO:0000256" key="3">
    <source>
        <dbReference type="ARBA" id="ARBA00022741"/>
    </source>
</evidence>
<dbReference type="FunFam" id="3.40.50.300:FF:003800">
    <property type="entry name" value="Guanine nucleotide-binding protein G(k) subunit alpha"/>
    <property type="match status" value="1"/>
</dbReference>
<evidence type="ECO:0000256" key="7">
    <source>
        <dbReference type="ARBA" id="ARBA00023224"/>
    </source>
</evidence>
<dbReference type="PROSITE" id="PS51882">
    <property type="entry name" value="G_ALPHA"/>
    <property type="match status" value="1"/>
</dbReference>
<dbReference type="GO" id="GO:0003924">
    <property type="term" value="F:GTPase activity"/>
    <property type="evidence" value="ECO:0007669"/>
    <property type="project" value="InterPro"/>
</dbReference>
<evidence type="ECO:0000256" key="1">
    <source>
        <dbReference type="ARBA" id="ARBA00022707"/>
    </source>
</evidence>
<dbReference type="Gene3D" id="1.10.400.10">
    <property type="entry name" value="GI Alpha 1, domain 2-like"/>
    <property type="match status" value="1"/>
</dbReference>
<reference evidence="11" key="1">
    <citation type="submission" date="2015-04" db="EMBL/GenBank/DDBJ databases">
        <title>The genome sequence of the plant pathogenic Rhizarian Plasmodiophora brassicae reveals insights in its biotrophic life cycle and the origin of chitin synthesis.</title>
        <authorList>
            <person name="Schwelm A."/>
            <person name="Fogelqvist J."/>
            <person name="Knaust A."/>
            <person name="Julke S."/>
            <person name="Lilja T."/>
            <person name="Dhandapani V."/>
            <person name="Bonilla-Rosso G."/>
            <person name="Karlsson M."/>
            <person name="Shevchenko A."/>
            <person name="Choi S.R."/>
            <person name="Kim H.G."/>
            <person name="Park J.Y."/>
            <person name="Lim Y.P."/>
            <person name="Ludwig-Muller J."/>
            <person name="Dixelius C."/>
        </authorList>
    </citation>
    <scope>NUCLEOTIDE SEQUENCE</scope>
    <source>
        <tissue evidence="11">Potato root galls</tissue>
    </source>
</reference>
<evidence type="ECO:0000313" key="11">
    <source>
        <dbReference type="EMBL" id="CRZ05962.1"/>
    </source>
</evidence>
<protein>
    <submittedName>
        <fullName evidence="11">Uncharacterized protein</fullName>
    </submittedName>
</protein>
<dbReference type="GO" id="GO:0001664">
    <property type="term" value="F:G protein-coupled receptor binding"/>
    <property type="evidence" value="ECO:0007669"/>
    <property type="project" value="TreeGrafter"/>
</dbReference>
<dbReference type="GO" id="GO:0005834">
    <property type="term" value="C:heterotrimeric G-protein complex"/>
    <property type="evidence" value="ECO:0007669"/>
    <property type="project" value="TreeGrafter"/>
</dbReference>
<evidence type="ECO:0000256" key="6">
    <source>
        <dbReference type="ARBA" id="ARBA00023139"/>
    </source>
</evidence>
<feature type="binding site" evidence="9">
    <location>
        <begin position="280"/>
        <end position="283"/>
    </location>
    <ligand>
        <name>GTP</name>
        <dbReference type="ChEBI" id="CHEBI:37565"/>
    </ligand>
</feature>
<dbReference type="SUPFAM" id="SSF47895">
    <property type="entry name" value="Transducin (alpha subunit), insertion domain"/>
    <property type="match status" value="1"/>
</dbReference>
<feature type="binding site" evidence="9">
    <location>
        <begin position="211"/>
        <end position="215"/>
    </location>
    <ligand>
        <name>GTP</name>
        <dbReference type="ChEBI" id="CHEBI:37565"/>
    </ligand>
</feature>
<dbReference type="SUPFAM" id="SSF52540">
    <property type="entry name" value="P-loop containing nucleoside triphosphate hydrolases"/>
    <property type="match status" value="1"/>
</dbReference>
<dbReference type="PANTHER" id="PTHR10218">
    <property type="entry name" value="GTP-BINDING PROTEIN ALPHA SUBUNIT"/>
    <property type="match status" value="1"/>
</dbReference>
<feature type="non-terminal residue" evidence="11">
    <location>
        <position position="1"/>
    </location>
</feature>
<dbReference type="InterPro" id="IPR027417">
    <property type="entry name" value="P-loop_NTPase"/>
</dbReference>
<dbReference type="GO" id="GO:0031683">
    <property type="term" value="F:G-protein beta/gamma-subunit complex binding"/>
    <property type="evidence" value="ECO:0007669"/>
    <property type="project" value="InterPro"/>
</dbReference>
<dbReference type="CDD" id="cd00066">
    <property type="entry name" value="G-alpha"/>
    <property type="match status" value="1"/>
</dbReference>
<evidence type="ECO:0000256" key="4">
    <source>
        <dbReference type="ARBA" id="ARBA00022842"/>
    </source>
</evidence>
<keyword evidence="2 10" id="KW-0479">Metal-binding</keyword>
<proteinExistence type="predicted"/>
<dbReference type="PANTHER" id="PTHR10218:SF302">
    <property type="entry name" value="GUANINE NUCLEOTIDE-BINDING PROTEIN ALPHA-5 SUBUNIT"/>
    <property type="match status" value="1"/>
</dbReference>
<dbReference type="GO" id="GO:0007188">
    <property type="term" value="P:adenylate cyclase-modulating G protein-coupled receptor signaling pathway"/>
    <property type="evidence" value="ECO:0007669"/>
    <property type="project" value="TreeGrafter"/>
</dbReference>
<evidence type="ECO:0000256" key="10">
    <source>
        <dbReference type="PIRSR" id="PIRSR601019-2"/>
    </source>
</evidence>